<dbReference type="Proteomes" id="UP001162029">
    <property type="component" value="Unassembled WGS sequence"/>
</dbReference>
<evidence type="ECO:0000259" key="2">
    <source>
        <dbReference type="Pfam" id="PF14681"/>
    </source>
</evidence>
<dbReference type="InterPro" id="IPR000836">
    <property type="entry name" value="PRTase_dom"/>
</dbReference>
<proteinExistence type="predicted"/>
<dbReference type="SUPFAM" id="SSF53271">
    <property type="entry name" value="PRTase-like"/>
    <property type="match status" value="1"/>
</dbReference>
<dbReference type="InterPro" id="IPR007889">
    <property type="entry name" value="HTH_Psq"/>
</dbReference>
<organism evidence="3 4">
    <name type="scientific">Peronospora destructor</name>
    <dbReference type="NCBI Taxonomy" id="86335"/>
    <lineage>
        <taxon>Eukaryota</taxon>
        <taxon>Sar</taxon>
        <taxon>Stramenopiles</taxon>
        <taxon>Oomycota</taxon>
        <taxon>Peronosporomycetes</taxon>
        <taxon>Peronosporales</taxon>
        <taxon>Peronosporaceae</taxon>
        <taxon>Peronospora</taxon>
    </lineage>
</organism>
<dbReference type="Pfam" id="PF04218">
    <property type="entry name" value="CENP-B_N"/>
    <property type="match status" value="1"/>
</dbReference>
<dbReference type="Gene3D" id="1.10.10.60">
    <property type="entry name" value="Homeodomain-like"/>
    <property type="match status" value="1"/>
</dbReference>
<evidence type="ECO:0000259" key="1">
    <source>
        <dbReference type="Pfam" id="PF04218"/>
    </source>
</evidence>
<evidence type="ECO:0000313" key="4">
    <source>
        <dbReference type="Proteomes" id="UP001162029"/>
    </source>
</evidence>
<reference evidence="3" key="1">
    <citation type="submission" date="2022-12" db="EMBL/GenBank/DDBJ databases">
        <authorList>
            <person name="Webb A."/>
        </authorList>
    </citation>
    <scope>NUCLEOTIDE SEQUENCE</scope>
    <source>
        <strain evidence="3">Pd1</strain>
    </source>
</reference>
<dbReference type="GO" id="GO:0003677">
    <property type="term" value="F:DNA binding"/>
    <property type="evidence" value="ECO:0007669"/>
    <property type="project" value="InterPro"/>
</dbReference>
<feature type="domain" description="Phosphoribosyltransferase" evidence="2">
    <location>
        <begin position="166"/>
        <end position="349"/>
    </location>
</feature>
<dbReference type="InterPro" id="IPR029057">
    <property type="entry name" value="PRTase-like"/>
</dbReference>
<protein>
    <recommendedName>
        <fullName evidence="5">HTH psq-type domain-containing protein</fullName>
    </recommendedName>
</protein>
<dbReference type="AlphaFoldDB" id="A0AAV0V974"/>
<evidence type="ECO:0008006" key="5">
    <source>
        <dbReference type="Google" id="ProtNLM"/>
    </source>
</evidence>
<keyword evidence="4" id="KW-1185">Reference proteome</keyword>
<evidence type="ECO:0000313" key="3">
    <source>
        <dbReference type="EMBL" id="CAI5744259.1"/>
    </source>
</evidence>
<dbReference type="SUPFAM" id="SSF46689">
    <property type="entry name" value="Homeodomain-like"/>
    <property type="match status" value="1"/>
</dbReference>
<dbReference type="InterPro" id="IPR009057">
    <property type="entry name" value="Homeodomain-like_sf"/>
</dbReference>
<feature type="domain" description="HTH psq-type" evidence="1">
    <location>
        <begin position="73"/>
        <end position="113"/>
    </location>
</feature>
<dbReference type="Gene3D" id="3.40.50.2020">
    <property type="match status" value="1"/>
</dbReference>
<comment type="caution">
    <text evidence="3">The sequence shown here is derived from an EMBL/GenBank/DDBJ whole genome shotgun (WGS) entry which is preliminary data.</text>
</comment>
<name>A0AAV0V974_9STRA</name>
<dbReference type="EMBL" id="CANTFM010002056">
    <property type="protein sequence ID" value="CAI5744259.1"/>
    <property type="molecule type" value="Genomic_DNA"/>
</dbReference>
<gene>
    <name evidence="3" type="ORF">PDE001_LOCUS9416</name>
</gene>
<dbReference type="Pfam" id="PF14681">
    <property type="entry name" value="UPRTase"/>
    <property type="match status" value="1"/>
</dbReference>
<sequence>MEKGPMFVSSFHIEPKGPKGVNLTHTKRTSPDNFEARIEFKRLAREIPQPNGVPPMTMKRKTRKPPNYLHHHDRCCIIKRVARGEQQAALAREFGVTRAAVCQIYKNRDEILARGDDMDSQVALIQDPEVLQKAISSRSDDALPLEKSRNVVASQLRNLEFRSKRVMRLLAVLRDARTSPVAFRRAAARLTFILVEEALATYDYDEIGHVVNTERGYASAAYCAVTLGSASVSFLTAFGQIDPNLSTGQIHVKAVHQDGFMNWQLQYLDVPDNISSFEVLLFSTSANGGAECKAIEALRRVGVLESSISLVMVVCSSHGCEEISGRYPCVTIISAAIDDRWTLHQALCPEIVVPFSYASVKNDQDGR</sequence>
<accession>A0AAV0V974</accession>